<evidence type="ECO:0000313" key="1">
    <source>
        <dbReference type="EMBL" id="KJR81866.1"/>
    </source>
</evidence>
<dbReference type="RefSeq" id="XP_016584542.1">
    <property type="nucleotide sequence ID" value="XM_016727872.1"/>
</dbReference>
<gene>
    <name evidence="1" type="ORF">SPSK_00930</name>
</gene>
<name>A0A0F2M131_SPOSC</name>
<dbReference type="KEGG" id="ssck:SPSK_00930"/>
<evidence type="ECO:0000313" key="2">
    <source>
        <dbReference type="Proteomes" id="UP000033710"/>
    </source>
</evidence>
<accession>A0A0F2M131</accession>
<dbReference type="AlphaFoldDB" id="A0A0F2M131"/>
<dbReference type="Proteomes" id="UP000033710">
    <property type="component" value="Unassembled WGS sequence"/>
</dbReference>
<organism evidence="1 2">
    <name type="scientific">Sporothrix schenckii 1099-18</name>
    <dbReference type="NCBI Taxonomy" id="1397361"/>
    <lineage>
        <taxon>Eukaryota</taxon>
        <taxon>Fungi</taxon>
        <taxon>Dikarya</taxon>
        <taxon>Ascomycota</taxon>
        <taxon>Pezizomycotina</taxon>
        <taxon>Sordariomycetes</taxon>
        <taxon>Sordariomycetidae</taxon>
        <taxon>Ophiostomatales</taxon>
        <taxon>Ophiostomataceae</taxon>
        <taxon>Sporothrix</taxon>
    </lineage>
</organism>
<comment type="caution">
    <text evidence="1">The sequence shown here is derived from an EMBL/GenBank/DDBJ whole genome shotgun (WGS) entry which is preliminary data.</text>
</comment>
<reference evidence="1 2" key="2">
    <citation type="journal article" date="2015" name="Eukaryot. Cell">
        <title>Asexual propagation of a virulent clone complex in a human and feline outbreak of sporotrichosis.</title>
        <authorList>
            <person name="Teixeira Mde M."/>
            <person name="Rodrigues A.M."/>
            <person name="Tsui C.K."/>
            <person name="de Almeida L.G."/>
            <person name="Van Diepeningen A.D."/>
            <person name="van den Ende B.G."/>
            <person name="Fernandes G.F."/>
            <person name="Kano R."/>
            <person name="Hamelin R.C."/>
            <person name="Lopes-Bezerra L.M."/>
            <person name="Vasconcelos A.T."/>
            <person name="de Hoog S."/>
            <person name="de Camargo Z.P."/>
            <person name="Felipe M.S."/>
        </authorList>
    </citation>
    <scope>NUCLEOTIDE SEQUENCE [LARGE SCALE GENOMIC DNA]</scope>
    <source>
        <strain evidence="1 2">1099-18</strain>
    </source>
</reference>
<protein>
    <submittedName>
        <fullName evidence="1">Uncharacterized protein</fullName>
    </submittedName>
</protein>
<dbReference type="VEuPathDB" id="FungiDB:SPSK_00930"/>
<sequence>MKQKRDYVNGRIPRNTTSLVTARRIKWSETQSGLSFLRQYFAKIILRLFASLTLATGHMTRRNVGYIITRKKTRTEEKSGKGKKIQPRHAALHMRKIIQYIQYNMTAATVQRGNIKNSKGGVK</sequence>
<dbReference type="EMBL" id="AXCR01000011">
    <property type="protein sequence ID" value="KJR81866.1"/>
    <property type="molecule type" value="Genomic_DNA"/>
</dbReference>
<reference evidence="1 2" key="1">
    <citation type="journal article" date="2014" name="BMC Genomics">
        <title>Comparative genomics of the major fungal agents of human and animal Sporotrichosis: Sporothrix schenckii and Sporothrix brasiliensis.</title>
        <authorList>
            <person name="Teixeira M.M."/>
            <person name="de Almeida L.G."/>
            <person name="Kubitschek-Barreira P."/>
            <person name="Alves F.L."/>
            <person name="Kioshima E.S."/>
            <person name="Abadio A.K."/>
            <person name="Fernandes L."/>
            <person name="Derengowski L.S."/>
            <person name="Ferreira K.S."/>
            <person name="Souza R.C."/>
            <person name="Ruiz J.C."/>
            <person name="de Andrade N.C."/>
            <person name="Paes H.C."/>
            <person name="Nicola A.M."/>
            <person name="Albuquerque P."/>
            <person name="Gerber A.L."/>
            <person name="Martins V.P."/>
            <person name="Peconick L.D."/>
            <person name="Neto A.V."/>
            <person name="Chaucanez C.B."/>
            <person name="Silva P.A."/>
            <person name="Cunha O.L."/>
            <person name="de Oliveira F.F."/>
            <person name="dos Santos T.C."/>
            <person name="Barros A.L."/>
            <person name="Soares M.A."/>
            <person name="de Oliveira L.M."/>
            <person name="Marini M.M."/>
            <person name="Villalobos-Duno H."/>
            <person name="Cunha M.M."/>
            <person name="de Hoog S."/>
            <person name="da Silveira J.F."/>
            <person name="Henrissat B."/>
            <person name="Nino-Vega G.A."/>
            <person name="Cisalpino P.S."/>
            <person name="Mora-Montes H.M."/>
            <person name="Almeida S.R."/>
            <person name="Stajich J.E."/>
            <person name="Lopes-Bezerra L.M."/>
            <person name="Vasconcelos A.T."/>
            <person name="Felipe M.S."/>
        </authorList>
    </citation>
    <scope>NUCLEOTIDE SEQUENCE [LARGE SCALE GENOMIC DNA]</scope>
    <source>
        <strain evidence="1 2">1099-18</strain>
    </source>
</reference>
<dbReference type="GeneID" id="27663149"/>
<proteinExistence type="predicted"/>